<evidence type="ECO:0000313" key="8">
    <source>
        <dbReference type="Proteomes" id="UP000593562"/>
    </source>
</evidence>
<proteinExistence type="predicted"/>
<gene>
    <name evidence="7" type="ORF">HS088_TW15G00526</name>
</gene>
<dbReference type="InterPro" id="IPR036879">
    <property type="entry name" value="TF_MADSbox_sf"/>
</dbReference>
<feature type="domain" description="MADS-box" evidence="6">
    <location>
        <begin position="1"/>
        <end position="49"/>
    </location>
</feature>
<dbReference type="Pfam" id="PF00319">
    <property type="entry name" value="SRF-TF"/>
    <property type="match status" value="1"/>
</dbReference>
<dbReference type="GO" id="GO:0000978">
    <property type="term" value="F:RNA polymerase II cis-regulatory region sequence-specific DNA binding"/>
    <property type="evidence" value="ECO:0007669"/>
    <property type="project" value="TreeGrafter"/>
</dbReference>
<protein>
    <recommendedName>
        <fullName evidence="6">MADS-box domain-containing protein</fullName>
    </recommendedName>
</protein>
<dbReference type="GO" id="GO:0000981">
    <property type="term" value="F:DNA-binding transcription factor activity, RNA polymerase II-specific"/>
    <property type="evidence" value="ECO:0007669"/>
    <property type="project" value="InterPro"/>
</dbReference>
<keyword evidence="8" id="KW-1185">Reference proteome</keyword>
<dbReference type="CDD" id="cd00266">
    <property type="entry name" value="MADS_SRF_like"/>
    <property type="match status" value="1"/>
</dbReference>
<dbReference type="InterPro" id="IPR033897">
    <property type="entry name" value="SRF-like_MADS-box"/>
</dbReference>
<keyword evidence="4" id="KW-0804">Transcription</keyword>
<dbReference type="AlphaFoldDB" id="A0A7J7CLT1"/>
<dbReference type="PROSITE" id="PS50066">
    <property type="entry name" value="MADS_BOX_2"/>
    <property type="match status" value="1"/>
</dbReference>
<dbReference type="GO" id="GO:0045944">
    <property type="term" value="P:positive regulation of transcription by RNA polymerase II"/>
    <property type="evidence" value="ECO:0007669"/>
    <property type="project" value="InterPro"/>
</dbReference>
<dbReference type="SMART" id="SM00432">
    <property type="entry name" value="MADS"/>
    <property type="match status" value="1"/>
</dbReference>
<reference evidence="7 8" key="1">
    <citation type="journal article" date="2020" name="Nat. Commun.">
        <title>Genome of Tripterygium wilfordii and identification of cytochrome P450 involved in triptolide biosynthesis.</title>
        <authorList>
            <person name="Tu L."/>
            <person name="Su P."/>
            <person name="Zhang Z."/>
            <person name="Gao L."/>
            <person name="Wang J."/>
            <person name="Hu T."/>
            <person name="Zhou J."/>
            <person name="Zhang Y."/>
            <person name="Zhao Y."/>
            <person name="Liu Y."/>
            <person name="Song Y."/>
            <person name="Tong Y."/>
            <person name="Lu Y."/>
            <person name="Yang J."/>
            <person name="Xu C."/>
            <person name="Jia M."/>
            <person name="Peters R.J."/>
            <person name="Huang L."/>
            <person name="Gao W."/>
        </authorList>
    </citation>
    <scope>NUCLEOTIDE SEQUENCE [LARGE SCALE GENOMIC DNA]</scope>
    <source>
        <strain evidence="8">cv. XIE 37</strain>
        <tissue evidence="7">Leaf</tissue>
    </source>
</reference>
<evidence type="ECO:0000256" key="5">
    <source>
        <dbReference type="ARBA" id="ARBA00023242"/>
    </source>
</evidence>
<comment type="subcellular location">
    <subcellularLocation>
        <location evidence="1">Nucleus</location>
    </subcellularLocation>
</comment>
<dbReference type="OrthoDB" id="1692623at2759"/>
<keyword evidence="3" id="KW-0238">DNA-binding</keyword>
<keyword evidence="5" id="KW-0539">Nucleus</keyword>
<dbReference type="GO" id="GO:0046983">
    <property type="term" value="F:protein dimerization activity"/>
    <property type="evidence" value="ECO:0007669"/>
    <property type="project" value="InterPro"/>
</dbReference>
<evidence type="ECO:0000256" key="4">
    <source>
        <dbReference type="ARBA" id="ARBA00023163"/>
    </source>
</evidence>
<keyword evidence="2" id="KW-0805">Transcription regulation</keyword>
<evidence type="ECO:0000259" key="6">
    <source>
        <dbReference type="PROSITE" id="PS50066"/>
    </source>
</evidence>
<evidence type="ECO:0000256" key="1">
    <source>
        <dbReference type="ARBA" id="ARBA00004123"/>
    </source>
</evidence>
<evidence type="ECO:0000256" key="3">
    <source>
        <dbReference type="ARBA" id="ARBA00023125"/>
    </source>
</evidence>
<dbReference type="InParanoid" id="A0A7J7CLT1"/>
<dbReference type="EMBL" id="JAAARO010000015">
    <property type="protein sequence ID" value="KAF5735027.1"/>
    <property type="molecule type" value="Genomic_DNA"/>
</dbReference>
<dbReference type="PANTHER" id="PTHR11945:SF387">
    <property type="entry name" value="AGAMOUS-LIKE MADS-BOX PROTEIN AGL80"/>
    <property type="match status" value="1"/>
</dbReference>
<organism evidence="7 8">
    <name type="scientific">Tripterygium wilfordii</name>
    <name type="common">Thunder God vine</name>
    <dbReference type="NCBI Taxonomy" id="458696"/>
    <lineage>
        <taxon>Eukaryota</taxon>
        <taxon>Viridiplantae</taxon>
        <taxon>Streptophyta</taxon>
        <taxon>Embryophyta</taxon>
        <taxon>Tracheophyta</taxon>
        <taxon>Spermatophyta</taxon>
        <taxon>Magnoliopsida</taxon>
        <taxon>eudicotyledons</taxon>
        <taxon>Gunneridae</taxon>
        <taxon>Pentapetalae</taxon>
        <taxon>rosids</taxon>
        <taxon>fabids</taxon>
        <taxon>Celastrales</taxon>
        <taxon>Celastraceae</taxon>
        <taxon>Tripterygium</taxon>
    </lineage>
</organism>
<dbReference type="InterPro" id="IPR002100">
    <property type="entry name" value="TF_MADSbox"/>
</dbReference>
<dbReference type="FunFam" id="3.40.1810.10:FF:000024">
    <property type="entry name" value="Agamous-like MADS-box protein AGL80"/>
    <property type="match status" value="1"/>
</dbReference>
<comment type="caution">
    <text evidence="7">The sequence shown here is derived from an EMBL/GenBank/DDBJ whole genome shotgun (WGS) entry which is preliminary data.</text>
</comment>
<dbReference type="GO" id="GO:0005634">
    <property type="term" value="C:nucleus"/>
    <property type="evidence" value="ECO:0007669"/>
    <property type="project" value="UniProtKB-SubCell"/>
</dbReference>
<evidence type="ECO:0000313" key="7">
    <source>
        <dbReference type="EMBL" id="KAF5735027.1"/>
    </source>
</evidence>
<evidence type="ECO:0000256" key="2">
    <source>
        <dbReference type="ARBA" id="ARBA00023015"/>
    </source>
</evidence>
<name>A0A7J7CLT1_TRIWF</name>
<dbReference type="SUPFAM" id="SSF55455">
    <property type="entry name" value="SRF-like"/>
    <property type="match status" value="1"/>
</dbReference>
<accession>A0A7J7CLT1</accession>
<sequence>MVRKKVNLAHITDDATRKSTFRKRKNGLIKKISELSTLCGIQACLIIYSCWDSKPFVWPSIDGVNQALGRFKSMSEEEQAKRRMDQEGFIQQRIEKTERKLMKQCLANRELEMTNVMFKCLTGESSVQSLNKMVDLNDLAWVIKKNLKEIEKSLGSQRNNKN</sequence>
<dbReference type="PANTHER" id="PTHR11945">
    <property type="entry name" value="MADS BOX PROTEIN"/>
    <property type="match status" value="1"/>
</dbReference>
<dbReference type="Gene3D" id="3.40.1810.10">
    <property type="entry name" value="Transcription factor, MADS-box"/>
    <property type="match status" value="1"/>
</dbReference>
<dbReference type="PRINTS" id="PR00404">
    <property type="entry name" value="MADSDOMAIN"/>
</dbReference>
<dbReference type="Proteomes" id="UP000593562">
    <property type="component" value="Unassembled WGS sequence"/>
</dbReference>